<reference evidence="4" key="1">
    <citation type="submission" date="2021-02" db="EMBL/GenBank/DDBJ databases">
        <authorList>
            <person name="Nowell W R."/>
        </authorList>
    </citation>
    <scope>NUCLEOTIDE SEQUENCE</scope>
</reference>
<dbReference type="InterPro" id="IPR051495">
    <property type="entry name" value="Epithelial_Barrier/Signaling"/>
</dbReference>
<protein>
    <recommendedName>
        <fullName evidence="2">NIDO domain-containing protein</fullName>
    </recommendedName>
</protein>
<dbReference type="GO" id="GO:0007160">
    <property type="term" value="P:cell-matrix adhesion"/>
    <property type="evidence" value="ECO:0007669"/>
    <property type="project" value="InterPro"/>
</dbReference>
<name>A0A814T8L8_9BILA</name>
<gene>
    <name evidence="3" type="ORF">RFH988_LOCUS17473</name>
    <name evidence="4" type="ORF">SEV965_LOCUS18817</name>
</gene>
<dbReference type="OrthoDB" id="6236007at2759"/>
<dbReference type="Proteomes" id="UP000663882">
    <property type="component" value="Unassembled WGS sequence"/>
</dbReference>
<organism evidence="4 5">
    <name type="scientific">Rotaria sordida</name>
    <dbReference type="NCBI Taxonomy" id="392033"/>
    <lineage>
        <taxon>Eukaryota</taxon>
        <taxon>Metazoa</taxon>
        <taxon>Spiralia</taxon>
        <taxon>Gnathifera</taxon>
        <taxon>Rotifera</taxon>
        <taxon>Eurotatoria</taxon>
        <taxon>Bdelloidea</taxon>
        <taxon>Philodinida</taxon>
        <taxon>Philodinidae</taxon>
        <taxon>Rotaria</taxon>
    </lineage>
</organism>
<dbReference type="EMBL" id="CAJNOO010000935">
    <property type="protein sequence ID" value="CAF1065208.1"/>
    <property type="molecule type" value="Genomic_DNA"/>
</dbReference>
<dbReference type="Pfam" id="PF06119">
    <property type="entry name" value="NIDO"/>
    <property type="match status" value="1"/>
</dbReference>
<dbReference type="AlphaFoldDB" id="A0A814T8L8"/>
<proteinExistence type="predicted"/>
<dbReference type="PROSITE" id="PS51220">
    <property type="entry name" value="NIDO"/>
    <property type="match status" value="1"/>
</dbReference>
<keyword evidence="1" id="KW-1015">Disulfide bond</keyword>
<evidence type="ECO:0000256" key="1">
    <source>
        <dbReference type="ARBA" id="ARBA00023157"/>
    </source>
</evidence>
<dbReference type="InterPro" id="IPR003886">
    <property type="entry name" value="NIDO_dom"/>
</dbReference>
<evidence type="ECO:0000313" key="5">
    <source>
        <dbReference type="Proteomes" id="UP000663889"/>
    </source>
</evidence>
<evidence type="ECO:0000313" key="4">
    <source>
        <dbReference type="EMBL" id="CAF1158078.1"/>
    </source>
</evidence>
<sequence>MVITATWYRVGAFSSQTSALNTFQIVLSTDGDRSFVFFLYHDIQWTQPSNDSNRYAQAGFNAGDGIAFEMLPHSRTQEIV</sequence>
<feature type="domain" description="NIDO" evidence="2">
    <location>
        <begin position="1"/>
        <end position="80"/>
    </location>
</feature>
<dbReference type="EMBL" id="CAJNOU010001139">
    <property type="protein sequence ID" value="CAF1158078.1"/>
    <property type="molecule type" value="Genomic_DNA"/>
</dbReference>
<dbReference type="Proteomes" id="UP000663889">
    <property type="component" value="Unassembled WGS sequence"/>
</dbReference>
<comment type="caution">
    <text evidence="4">The sequence shown here is derived from an EMBL/GenBank/DDBJ whole genome shotgun (WGS) entry which is preliminary data.</text>
</comment>
<evidence type="ECO:0000313" key="3">
    <source>
        <dbReference type="EMBL" id="CAF1065208.1"/>
    </source>
</evidence>
<evidence type="ECO:0000259" key="2">
    <source>
        <dbReference type="PROSITE" id="PS51220"/>
    </source>
</evidence>
<dbReference type="PANTHER" id="PTHR13802:SF52">
    <property type="entry name" value="MUCIN-4"/>
    <property type="match status" value="1"/>
</dbReference>
<accession>A0A814T8L8</accession>
<dbReference type="PANTHER" id="PTHR13802">
    <property type="entry name" value="MUCIN 4-RELATED"/>
    <property type="match status" value="1"/>
</dbReference>